<evidence type="ECO:0000313" key="1">
    <source>
        <dbReference type="EMBL" id="RAL14379.1"/>
    </source>
</evidence>
<keyword evidence="2" id="KW-1185">Reference proteome</keyword>
<dbReference type="VEuPathDB" id="FungiDB:BO97DRAFT_340628"/>
<proteinExistence type="predicted"/>
<reference evidence="1 2" key="1">
    <citation type="submission" date="2018-02" db="EMBL/GenBank/DDBJ databases">
        <title>The genomes of Aspergillus section Nigri reveals drivers in fungal speciation.</title>
        <authorList>
            <consortium name="DOE Joint Genome Institute"/>
            <person name="Vesth T.C."/>
            <person name="Nybo J."/>
            <person name="Theobald S."/>
            <person name="Brandl J."/>
            <person name="Frisvad J.C."/>
            <person name="Nielsen K.F."/>
            <person name="Lyhne E.K."/>
            <person name="Kogle M.E."/>
            <person name="Kuo A."/>
            <person name="Riley R."/>
            <person name="Clum A."/>
            <person name="Nolan M."/>
            <person name="Lipzen A."/>
            <person name="Salamov A."/>
            <person name="Henrissat B."/>
            <person name="Wiebenga A."/>
            <person name="De vries R.P."/>
            <person name="Grigoriev I.V."/>
            <person name="Mortensen U.H."/>
            <person name="Andersen M.R."/>
            <person name="Baker S.E."/>
        </authorList>
    </citation>
    <scope>NUCLEOTIDE SEQUENCE [LARGE SCALE GENOMIC DNA]</scope>
    <source>
        <strain evidence="1 2">CBS 101889</strain>
    </source>
</reference>
<gene>
    <name evidence="1" type="ORF">BO97DRAFT_340628</name>
</gene>
<evidence type="ECO:0000313" key="2">
    <source>
        <dbReference type="Proteomes" id="UP000248961"/>
    </source>
</evidence>
<accession>A0A395I3T3</accession>
<dbReference type="OrthoDB" id="268428at2759"/>
<dbReference type="EMBL" id="KZ824275">
    <property type="protein sequence ID" value="RAL14379.1"/>
    <property type="molecule type" value="Genomic_DNA"/>
</dbReference>
<sequence>VVYGAEEHITERNPTRIYRMHLPPRILQQLNAARGRLRTIAHKDLFARIAFVFKQSQAPCCERTVFEFLRELQRIYVWPFEECMKRSSIDDLIDRLADFAEKNMRKYVDPKTDTPVDCVCYAADWITIIEHVATRVLGYFNGLCLDCMNKTKNLRPGGDQDTDYWEYMDHRDRWDLGCRITHAEPTWYFSFMGRREKKGLIADH</sequence>
<dbReference type="STRING" id="1450537.A0A395I3T3"/>
<name>A0A395I3T3_ASPHC</name>
<dbReference type="Proteomes" id="UP000248961">
    <property type="component" value="Unassembled WGS sequence"/>
</dbReference>
<dbReference type="AlphaFoldDB" id="A0A395I3T3"/>
<protein>
    <submittedName>
        <fullName evidence="1">Uncharacterized protein</fullName>
    </submittedName>
</protein>
<dbReference type="GeneID" id="37195895"/>
<dbReference type="RefSeq" id="XP_025553533.1">
    <property type="nucleotide sequence ID" value="XM_025691606.1"/>
</dbReference>
<feature type="non-terminal residue" evidence="1">
    <location>
        <position position="1"/>
    </location>
</feature>
<organism evidence="1 2">
    <name type="scientific">Aspergillus homomorphus (strain CBS 101889)</name>
    <dbReference type="NCBI Taxonomy" id="1450537"/>
    <lineage>
        <taxon>Eukaryota</taxon>
        <taxon>Fungi</taxon>
        <taxon>Dikarya</taxon>
        <taxon>Ascomycota</taxon>
        <taxon>Pezizomycotina</taxon>
        <taxon>Eurotiomycetes</taxon>
        <taxon>Eurotiomycetidae</taxon>
        <taxon>Eurotiales</taxon>
        <taxon>Aspergillaceae</taxon>
        <taxon>Aspergillus</taxon>
        <taxon>Aspergillus subgen. Circumdati</taxon>
    </lineage>
</organism>